<gene>
    <name evidence="1" type="ORF">C2L97_22905</name>
</gene>
<dbReference type="EMBL" id="CP026093">
    <property type="protein sequence ID" value="AYB58760.1"/>
    <property type="molecule type" value="Genomic_DNA"/>
</dbReference>
<proteinExistence type="predicted"/>
<sequence>MPQPRQPPFASGTLRHALLARQCAATRITGAIPIGLGVVLSAARLA</sequence>
<geneLocation type="plasmid" evidence="1">
    <name>unnamed</name>
</geneLocation>
<keyword evidence="1" id="KW-0614">Plasmid</keyword>
<protein>
    <submittedName>
        <fullName evidence="1">Amino acid (Threonine) efflux protein</fullName>
    </submittedName>
</protein>
<accession>A0A809EBF0</accession>
<evidence type="ECO:0000313" key="1">
    <source>
        <dbReference type="EMBL" id="AYB58760.1"/>
    </source>
</evidence>
<dbReference type="AlphaFoldDB" id="A0A809EBF0"/>
<name>A0A809EBF0_RALSL</name>
<organism evidence="1">
    <name type="scientific">Ralstonia solanacearum</name>
    <name type="common">Pseudomonas solanacearum</name>
    <dbReference type="NCBI Taxonomy" id="305"/>
    <lineage>
        <taxon>Bacteria</taxon>
        <taxon>Pseudomonadati</taxon>
        <taxon>Pseudomonadota</taxon>
        <taxon>Betaproteobacteria</taxon>
        <taxon>Burkholderiales</taxon>
        <taxon>Burkholderiaceae</taxon>
        <taxon>Ralstonia</taxon>
        <taxon>Ralstonia solanacearum species complex</taxon>
    </lineage>
</organism>
<reference evidence="1" key="1">
    <citation type="submission" date="2018-01" db="EMBL/GenBank/DDBJ databases">
        <title>Complete Genome Sequence of three strains from Ralstonia solanacearum ecotype Moko sequevar IIA-53 from Brazil.</title>
        <authorList>
            <person name="Silva J.R."/>
            <person name="Albuquerque G.M.R."/>
            <person name="Pais A.K.L."/>
            <person name="Silva A.M.F."/>
            <person name="Boiteux M.E.N.F."/>
            <person name="Souza E.B."/>
            <person name="Mariano R.L.R."/>
        </authorList>
    </citation>
    <scope>NUCLEOTIDE SEQUENCE [LARGE SCALE GENOMIC DNA]</scope>
    <source>
        <strain evidence="1">SFC</strain>
        <plasmid evidence="1">unnamed</plasmid>
    </source>
</reference>